<organism evidence="3 4">
    <name type="scientific">Amycolatopsis marina</name>
    <dbReference type="NCBI Taxonomy" id="490629"/>
    <lineage>
        <taxon>Bacteria</taxon>
        <taxon>Bacillati</taxon>
        <taxon>Actinomycetota</taxon>
        <taxon>Actinomycetes</taxon>
        <taxon>Pseudonocardiales</taxon>
        <taxon>Pseudonocardiaceae</taxon>
        <taxon>Amycolatopsis</taxon>
    </lineage>
</organism>
<gene>
    <name evidence="3" type="ORF">SAMN05216266_11297</name>
</gene>
<evidence type="ECO:0000256" key="1">
    <source>
        <dbReference type="SAM" id="MobiDB-lite"/>
    </source>
</evidence>
<dbReference type="Proteomes" id="UP000243799">
    <property type="component" value="Unassembled WGS sequence"/>
</dbReference>
<sequence length="183" mass="19197">MRYKQILVACSVVLLAGTACASQEADPSGDTRPRDGELPISAPSTTVPPMPMPSAEEPVPAPQPPNAPGEPVQVPDGADKGDLVPGKRIDGSKLPEAYPQNVATSDDGRKLLIVAQEGGCGEASAELAGQSAQQVRVTLVETLPPESADIACTMDIRFETVSVVLDKPLGERTVVLEYERRKG</sequence>
<evidence type="ECO:0000256" key="2">
    <source>
        <dbReference type="SAM" id="SignalP"/>
    </source>
</evidence>
<feature type="compositionally biased region" description="Pro residues" evidence="1">
    <location>
        <begin position="59"/>
        <end position="68"/>
    </location>
</feature>
<dbReference type="STRING" id="490629.SAMN05216266_11297"/>
<feature type="region of interest" description="Disordered" evidence="1">
    <location>
        <begin position="21"/>
        <end position="100"/>
    </location>
</feature>
<proteinExistence type="predicted"/>
<accession>A0A1I1B6S3</accession>
<dbReference type="PROSITE" id="PS51257">
    <property type="entry name" value="PROKAR_LIPOPROTEIN"/>
    <property type="match status" value="1"/>
</dbReference>
<name>A0A1I1B6S3_9PSEU</name>
<dbReference type="OrthoDB" id="3629194at2"/>
<feature type="chain" id="PRO_5017361105" description="Lipoprotein" evidence="2">
    <location>
        <begin position="22"/>
        <end position="183"/>
    </location>
</feature>
<keyword evidence="2" id="KW-0732">Signal</keyword>
<reference evidence="4" key="1">
    <citation type="submission" date="2016-10" db="EMBL/GenBank/DDBJ databases">
        <authorList>
            <person name="Varghese N."/>
            <person name="Submissions S."/>
        </authorList>
    </citation>
    <scope>NUCLEOTIDE SEQUENCE [LARGE SCALE GENOMIC DNA]</scope>
    <source>
        <strain evidence="4">CGMCC 4.3568</strain>
    </source>
</reference>
<dbReference type="EMBL" id="FOKG01000012">
    <property type="protein sequence ID" value="SFB45757.1"/>
    <property type="molecule type" value="Genomic_DNA"/>
</dbReference>
<evidence type="ECO:0000313" key="3">
    <source>
        <dbReference type="EMBL" id="SFB45757.1"/>
    </source>
</evidence>
<feature type="signal peptide" evidence="2">
    <location>
        <begin position="1"/>
        <end position="21"/>
    </location>
</feature>
<dbReference type="AlphaFoldDB" id="A0A1I1B6S3"/>
<evidence type="ECO:0000313" key="4">
    <source>
        <dbReference type="Proteomes" id="UP000243799"/>
    </source>
</evidence>
<feature type="compositionally biased region" description="Basic and acidic residues" evidence="1">
    <location>
        <begin position="77"/>
        <end position="93"/>
    </location>
</feature>
<protein>
    <recommendedName>
        <fullName evidence="5">Lipoprotein</fullName>
    </recommendedName>
</protein>
<dbReference type="RefSeq" id="WP_091674791.1">
    <property type="nucleotide sequence ID" value="NZ_FOKG01000012.1"/>
</dbReference>
<evidence type="ECO:0008006" key="5">
    <source>
        <dbReference type="Google" id="ProtNLM"/>
    </source>
</evidence>
<keyword evidence="4" id="KW-1185">Reference proteome</keyword>